<dbReference type="EMBL" id="GL385396">
    <property type="protein sequence ID" value="EJT78872.1"/>
    <property type="molecule type" value="Genomic_DNA"/>
</dbReference>
<proteinExistence type="inferred from homology"/>
<comment type="similarity">
    <text evidence="2">Belongs to the TFIIA subunit 1 family.</text>
</comment>
<dbReference type="Gene3D" id="2.30.18.10">
    <property type="entry name" value="Transcription factor IIA (TFIIA), beta-barrel domain"/>
    <property type="match status" value="1"/>
</dbReference>
<feature type="compositionally biased region" description="Basic and acidic residues" evidence="5">
    <location>
        <begin position="255"/>
        <end position="267"/>
    </location>
</feature>
<dbReference type="GO" id="GO:0006367">
    <property type="term" value="P:transcription initiation at RNA polymerase II promoter"/>
    <property type="evidence" value="ECO:0007669"/>
    <property type="project" value="InterPro"/>
</dbReference>
<dbReference type="SUPFAM" id="SSF47396">
    <property type="entry name" value="Transcription factor IIA (TFIIA), alpha-helical domain"/>
    <property type="match status" value="1"/>
</dbReference>
<dbReference type="FunCoup" id="J3NRR6">
    <property type="interactions" value="443"/>
</dbReference>
<dbReference type="HOGENOM" id="CLU_030027_4_1_1"/>
<accession>J3NRR6</accession>
<feature type="compositionally biased region" description="Polar residues" evidence="5">
    <location>
        <begin position="80"/>
        <end position="90"/>
    </location>
</feature>
<dbReference type="RefSeq" id="XP_009220017.1">
    <property type="nucleotide sequence ID" value="XM_009221753.1"/>
</dbReference>
<dbReference type="Proteomes" id="UP000006039">
    <property type="component" value="Unassembled WGS sequence"/>
</dbReference>
<evidence type="ECO:0000313" key="6">
    <source>
        <dbReference type="EMBL" id="EJT78872.1"/>
    </source>
</evidence>
<reference evidence="7" key="4">
    <citation type="journal article" date="2015" name="G3 (Bethesda)">
        <title>Genome sequences of three phytopathogenic species of the Magnaporthaceae family of fungi.</title>
        <authorList>
            <person name="Okagaki L.H."/>
            <person name="Nunes C.C."/>
            <person name="Sailsbery J."/>
            <person name="Clay B."/>
            <person name="Brown D."/>
            <person name="John T."/>
            <person name="Oh Y."/>
            <person name="Young N."/>
            <person name="Fitzgerald M."/>
            <person name="Haas B.J."/>
            <person name="Zeng Q."/>
            <person name="Young S."/>
            <person name="Adiconis X."/>
            <person name="Fan L."/>
            <person name="Levin J.Z."/>
            <person name="Mitchell T.K."/>
            <person name="Okubara P.A."/>
            <person name="Farman M.L."/>
            <person name="Kohn L.M."/>
            <person name="Birren B."/>
            <person name="Ma L.-J."/>
            <person name="Dean R.A."/>
        </authorList>
    </citation>
    <scope>NUCLEOTIDE SEQUENCE</scope>
    <source>
        <strain evidence="7">R3-111a-1</strain>
    </source>
</reference>
<dbReference type="PANTHER" id="PTHR12694:SF8">
    <property type="entry name" value="TRANSCRIPTION INITIATION FACTOR IIA SUBUNIT 1"/>
    <property type="match status" value="1"/>
</dbReference>
<dbReference type="eggNOG" id="KOG2652">
    <property type="taxonomic scope" value="Eukaryota"/>
</dbReference>
<reference evidence="6" key="2">
    <citation type="submission" date="2010-07" db="EMBL/GenBank/DDBJ databases">
        <authorList>
            <consortium name="The Broad Institute Genome Sequencing Platform"/>
            <consortium name="Broad Institute Genome Sequencing Center for Infectious Disease"/>
            <person name="Ma L.-J."/>
            <person name="Dead R."/>
            <person name="Young S."/>
            <person name="Zeng Q."/>
            <person name="Koehrsen M."/>
            <person name="Alvarado L."/>
            <person name="Berlin A."/>
            <person name="Chapman S.B."/>
            <person name="Chen Z."/>
            <person name="Freedman E."/>
            <person name="Gellesch M."/>
            <person name="Goldberg J."/>
            <person name="Griggs A."/>
            <person name="Gujja S."/>
            <person name="Heilman E.R."/>
            <person name="Heiman D."/>
            <person name="Hepburn T."/>
            <person name="Howarth C."/>
            <person name="Jen D."/>
            <person name="Larson L."/>
            <person name="Mehta T."/>
            <person name="Neiman D."/>
            <person name="Pearson M."/>
            <person name="Roberts A."/>
            <person name="Saif S."/>
            <person name="Shea T."/>
            <person name="Shenoy N."/>
            <person name="Sisk P."/>
            <person name="Stolte C."/>
            <person name="Sykes S."/>
            <person name="Walk T."/>
            <person name="White J."/>
            <person name="Yandava C."/>
            <person name="Haas B."/>
            <person name="Nusbaum C."/>
            <person name="Birren B."/>
        </authorList>
    </citation>
    <scope>NUCLEOTIDE SEQUENCE</scope>
    <source>
        <strain evidence="6">R3-111a-1</strain>
    </source>
</reference>
<dbReference type="OrthoDB" id="6275927at2759"/>
<dbReference type="FunFam" id="2.30.18.10:FF:000006">
    <property type="entry name" value="Transcription factor TFIIA complex subunit Toa1"/>
    <property type="match status" value="1"/>
</dbReference>
<dbReference type="SMART" id="SM01371">
    <property type="entry name" value="TFIIA"/>
    <property type="match status" value="1"/>
</dbReference>
<dbReference type="STRING" id="644352.J3NRR6"/>
<feature type="compositionally biased region" description="Low complexity" evidence="5">
    <location>
        <begin position="205"/>
        <end position="228"/>
    </location>
</feature>
<feature type="compositionally biased region" description="Pro residues" evidence="5">
    <location>
        <begin position="61"/>
        <end position="78"/>
    </location>
</feature>
<gene>
    <name evidence="7" type="primary">20344424</name>
    <name evidence="6" type="ORF">GGTG_03966</name>
</gene>
<dbReference type="GeneID" id="20344424"/>
<comment type="subcellular location">
    <subcellularLocation>
        <location evidence="1">Nucleus</location>
    </subcellularLocation>
</comment>
<sequence length="403" mass="43559">MSNNNVGAVYEKIIENVLESSTVDFEESGIDLAVMQELKQVWQQRLSAMQVASFPWDPKPDPPPAPQPAAPPADPPPVASYTQATLSPPTGAQAALPMPMPMPMPAPQAPPSNGMYTNNELGPGGDAVVKQEHGSQPNPMIQHYPGPAHGAPGAGPTSLAQQRAVQQLANQYGQRAAASINALKTGPPAQGQRPHLPLPAGQAPQNAEQYRQQMQAQQQAQQAQRAQQPNGSLGPSQVDGPAADDDGFEGVMCQREQDGSLRELGRVDIDRMMHRQMTAAARRMEGGGLMVPLKEATKHSKRAGKMPETSVSSARPRGLPQVDGADNDMREEDLDDAINSDLDDPEDDLDDSDEDGDEGQQMLCLYDKVQRVKNKWKCTLKDGILTVNGKEYVFHKATGEYEW</sequence>
<evidence type="ECO:0000256" key="1">
    <source>
        <dbReference type="ARBA" id="ARBA00004123"/>
    </source>
</evidence>
<evidence type="ECO:0000313" key="7">
    <source>
        <dbReference type="EnsemblFungi" id="EJT78872"/>
    </source>
</evidence>
<dbReference type="InterPro" id="IPR009088">
    <property type="entry name" value="TFIIA_b-brl"/>
</dbReference>
<dbReference type="VEuPathDB" id="FungiDB:GGTG_03966"/>
<evidence type="ECO:0000256" key="3">
    <source>
        <dbReference type="ARBA" id="ARBA00023163"/>
    </source>
</evidence>
<reference evidence="7" key="5">
    <citation type="submission" date="2018-04" db="UniProtKB">
        <authorList>
            <consortium name="EnsemblFungi"/>
        </authorList>
    </citation>
    <scope>IDENTIFICATION</scope>
    <source>
        <strain evidence="7">R3-111a-1</strain>
    </source>
</reference>
<feature type="compositionally biased region" description="Acidic residues" evidence="5">
    <location>
        <begin position="325"/>
        <end position="358"/>
    </location>
</feature>
<keyword evidence="3" id="KW-0804">Transcription</keyword>
<dbReference type="Pfam" id="PF03153">
    <property type="entry name" value="TFIIA"/>
    <property type="match status" value="1"/>
</dbReference>
<keyword evidence="8" id="KW-1185">Reference proteome</keyword>
<protein>
    <submittedName>
        <fullName evidence="6 7">Uncharacterized protein</fullName>
    </submittedName>
</protein>
<dbReference type="InterPro" id="IPR004855">
    <property type="entry name" value="TFIIA_asu/bsu"/>
</dbReference>
<feature type="compositionally biased region" description="Pro residues" evidence="5">
    <location>
        <begin position="98"/>
        <end position="110"/>
    </location>
</feature>
<dbReference type="Gene3D" id="1.10.287.100">
    <property type="match status" value="1"/>
</dbReference>
<evidence type="ECO:0000256" key="4">
    <source>
        <dbReference type="ARBA" id="ARBA00023242"/>
    </source>
</evidence>
<feature type="compositionally biased region" description="Polar residues" evidence="5">
    <location>
        <begin position="158"/>
        <end position="173"/>
    </location>
</feature>
<feature type="region of interest" description="Disordered" evidence="5">
    <location>
        <begin position="296"/>
        <end position="360"/>
    </location>
</feature>
<dbReference type="EnsemblFungi" id="EJT78872">
    <property type="protein sequence ID" value="EJT78872"/>
    <property type="gene ID" value="GGTG_03966"/>
</dbReference>
<dbReference type="CDD" id="cd07976">
    <property type="entry name" value="TFIIA_alpha_beta_like"/>
    <property type="match status" value="1"/>
</dbReference>
<evidence type="ECO:0000256" key="2">
    <source>
        <dbReference type="ARBA" id="ARBA00010059"/>
    </source>
</evidence>
<organism evidence="6">
    <name type="scientific">Gaeumannomyces tritici (strain R3-111a-1)</name>
    <name type="common">Wheat and barley take-all root rot fungus</name>
    <name type="synonym">Gaeumannomyces graminis var. tritici</name>
    <dbReference type="NCBI Taxonomy" id="644352"/>
    <lineage>
        <taxon>Eukaryota</taxon>
        <taxon>Fungi</taxon>
        <taxon>Dikarya</taxon>
        <taxon>Ascomycota</taxon>
        <taxon>Pezizomycotina</taxon>
        <taxon>Sordariomycetes</taxon>
        <taxon>Sordariomycetidae</taxon>
        <taxon>Magnaporthales</taxon>
        <taxon>Magnaporthaceae</taxon>
        <taxon>Gaeumannomyces</taxon>
    </lineage>
</organism>
<evidence type="ECO:0000313" key="8">
    <source>
        <dbReference type="Proteomes" id="UP000006039"/>
    </source>
</evidence>
<dbReference type="GO" id="GO:0005672">
    <property type="term" value="C:transcription factor TFIIA complex"/>
    <property type="evidence" value="ECO:0007669"/>
    <property type="project" value="InterPro"/>
</dbReference>
<keyword evidence="4" id="KW-0539">Nucleus</keyword>
<reference evidence="8" key="1">
    <citation type="submission" date="2010-07" db="EMBL/GenBank/DDBJ databases">
        <title>The genome sequence of Gaeumannomyces graminis var. tritici strain R3-111a-1.</title>
        <authorList>
            <consortium name="The Broad Institute Genome Sequencing Platform"/>
            <person name="Ma L.-J."/>
            <person name="Dead R."/>
            <person name="Young S."/>
            <person name="Zeng Q."/>
            <person name="Koehrsen M."/>
            <person name="Alvarado L."/>
            <person name="Berlin A."/>
            <person name="Chapman S.B."/>
            <person name="Chen Z."/>
            <person name="Freedman E."/>
            <person name="Gellesch M."/>
            <person name="Goldberg J."/>
            <person name="Griggs A."/>
            <person name="Gujja S."/>
            <person name="Heilman E.R."/>
            <person name="Heiman D."/>
            <person name="Hepburn T."/>
            <person name="Howarth C."/>
            <person name="Jen D."/>
            <person name="Larson L."/>
            <person name="Mehta T."/>
            <person name="Neiman D."/>
            <person name="Pearson M."/>
            <person name="Roberts A."/>
            <person name="Saif S."/>
            <person name="Shea T."/>
            <person name="Shenoy N."/>
            <person name="Sisk P."/>
            <person name="Stolte C."/>
            <person name="Sykes S."/>
            <person name="Walk T."/>
            <person name="White J."/>
            <person name="Yandava C."/>
            <person name="Haas B."/>
            <person name="Nusbaum C."/>
            <person name="Birren B."/>
        </authorList>
    </citation>
    <scope>NUCLEOTIDE SEQUENCE [LARGE SCALE GENOMIC DNA]</scope>
    <source>
        <strain evidence="8">R3-111a-1</strain>
    </source>
</reference>
<evidence type="ECO:0000256" key="5">
    <source>
        <dbReference type="SAM" id="MobiDB-lite"/>
    </source>
</evidence>
<feature type="region of interest" description="Disordered" evidence="5">
    <location>
        <begin position="53"/>
        <end position="267"/>
    </location>
</feature>
<name>J3NRR6_GAET3</name>
<dbReference type="PANTHER" id="PTHR12694">
    <property type="entry name" value="TRANSCRIPTION INITIATION FACTOR IIA SUBUNIT 1"/>
    <property type="match status" value="1"/>
</dbReference>
<dbReference type="SUPFAM" id="SSF50784">
    <property type="entry name" value="Transcription factor IIA (TFIIA), beta-barrel domain"/>
    <property type="match status" value="1"/>
</dbReference>
<feature type="compositionally biased region" description="Low complexity" evidence="5">
    <location>
        <begin position="145"/>
        <end position="156"/>
    </location>
</feature>
<reference evidence="6" key="3">
    <citation type="submission" date="2010-09" db="EMBL/GenBank/DDBJ databases">
        <title>Annotation of Gaeumannomyces graminis var. tritici R3-111a-1.</title>
        <authorList>
            <consortium name="The Broad Institute Genome Sequencing Platform"/>
            <person name="Ma L.-J."/>
            <person name="Dead R."/>
            <person name="Young S.K."/>
            <person name="Zeng Q."/>
            <person name="Gargeya S."/>
            <person name="Fitzgerald M."/>
            <person name="Haas B."/>
            <person name="Abouelleil A."/>
            <person name="Alvarado L."/>
            <person name="Arachchi H.M."/>
            <person name="Berlin A."/>
            <person name="Brown A."/>
            <person name="Chapman S.B."/>
            <person name="Chen Z."/>
            <person name="Dunbar C."/>
            <person name="Freedman E."/>
            <person name="Gearin G."/>
            <person name="Gellesch M."/>
            <person name="Goldberg J."/>
            <person name="Griggs A."/>
            <person name="Gujja S."/>
            <person name="Heiman D."/>
            <person name="Howarth C."/>
            <person name="Larson L."/>
            <person name="Lui A."/>
            <person name="MacDonald P.J.P."/>
            <person name="Mehta T."/>
            <person name="Montmayeur A."/>
            <person name="Murphy C."/>
            <person name="Neiman D."/>
            <person name="Pearson M."/>
            <person name="Priest M."/>
            <person name="Roberts A."/>
            <person name="Saif S."/>
            <person name="Shea T."/>
            <person name="Shenoy N."/>
            <person name="Sisk P."/>
            <person name="Stolte C."/>
            <person name="Sykes S."/>
            <person name="Yandava C."/>
            <person name="Wortman J."/>
            <person name="Nusbaum C."/>
            <person name="Birren B."/>
        </authorList>
    </citation>
    <scope>NUCLEOTIDE SEQUENCE</scope>
    <source>
        <strain evidence="6">R3-111a-1</strain>
    </source>
</reference>
<dbReference type="AlphaFoldDB" id="J3NRR6"/>